<accession>A0ABV4CX83</accession>
<feature type="domain" description="TIR" evidence="1">
    <location>
        <begin position="1"/>
        <end position="133"/>
    </location>
</feature>
<gene>
    <name evidence="2" type="ORF">AAK873_07280</name>
</gene>
<dbReference type="CDD" id="cd02440">
    <property type="entry name" value="AdoMet_MTases"/>
    <property type="match status" value="1"/>
</dbReference>
<dbReference type="Proteomes" id="UP001565200">
    <property type="component" value="Unassembled WGS sequence"/>
</dbReference>
<comment type="caution">
    <text evidence="2">The sequence shown here is derived from an EMBL/GenBank/DDBJ whole genome shotgun (WGS) entry which is preliminary data.</text>
</comment>
<evidence type="ECO:0000313" key="3">
    <source>
        <dbReference type="Proteomes" id="UP001565200"/>
    </source>
</evidence>
<dbReference type="InterPro" id="IPR035897">
    <property type="entry name" value="Toll_tir_struct_dom_sf"/>
</dbReference>
<dbReference type="Gene3D" id="3.40.50.10140">
    <property type="entry name" value="Toll/interleukin-1 receptor homology (TIR) domain"/>
    <property type="match status" value="1"/>
</dbReference>
<dbReference type="InterPro" id="IPR029063">
    <property type="entry name" value="SAM-dependent_MTases_sf"/>
</dbReference>
<dbReference type="SUPFAM" id="SSF52200">
    <property type="entry name" value="Toll/Interleukin receptor TIR domain"/>
    <property type="match status" value="1"/>
</dbReference>
<protein>
    <submittedName>
        <fullName evidence="2">Methyltransferase domain-containing protein</fullName>
    </submittedName>
</protein>
<dbReference type="RefSeq" id="WP_148464419.1">
    <property type="nucleotide sequence ID" value="NZ_JBCLPP010000016.1"/>
</dbReference>
<sequence>MSHEVFISYQTESQAFVEQLCKLLESYDIKCWYGKRDVISNHASEIPKAIRGCKVFLLVVDENVATHPRGDILNEVYLASNLFKKGLLDMMSVNITNIEYEDDELLYHLGRLQKKFLIDKMLPDGAINLLAELLTRLGRGECPVSYGNVPGDVRYKNDYFDINDDHERERLNTQLHILKKFDSDVYDRILSGRKGLSVLDIGCNEGNLTMDRFGKRPEVRKIIGIDINADAIESAKSNFENEKASFYLLNGEDADFGYDLAEIREKHDIDKFDIIHISMLLLHMENPSKLLKRIKPLLSKGGKLFIRDIDDTLTFVHPDPMGGFNRMIRICAREELSGYRHSGKEIYSMLIENGFRNVALEKKGLDTSQMTLEEKDALFHTYFSFIYEDTKILYLRNPENKRVLDDYNWLENNYGALKQEYDRPETLFQLGFVTYTAEK</sequence>
<dbReference type="GO" id="GO:0032259">
    <property type="term" value="P:methylation"/>
    <property type="evidence" value="ECO:0007669"/>
    <property type="project" value="UniProtKB-KW"/>
</dbReference>
<dbReference type="InterPro" id="IPR000157">
    <property type="entry name" value="TIR_dom"/>
</dbReference>
<organism evidence="2 3">
    <name type="scientific">Heminiphilus faecis</name>
    <dbReference type="NCBI Taxonomy" id="2601703"/>
    <lineage>
        <taxon>Bacteria</taxon>
        <taxon>Pseudomonadati</taxon>
        <taxon>Bacteroidota</taxon>
        <taxon>Bacteroidia</taxon>
        <taxon>Bacteroidales</taxon>
        <taxon>Muribaculaceae</taxon>
        <taxon>Heminiphilus</taxon>
    </lineage>
</organism>
<dbReference type="Pfam" id="PF13676">
    <property type="entry name" value="TIR_2"/>
    <property type="match status" value="1"/>
</dbReference>
<dbReference type="Gene3D" id="3.40.50.150">
    <property type="entry name" value="Vaccinia Virus protein VP39"/>
    <property type="match status" value="1"/>
</dbReference>
<dbReference type="Pfam" id="PF13489">
    <property type="entry name" value="Methyltransf_23"/>
    <property type="match status" value="1"/>
</dbReference>
<proteinExistence type="predicted"/>
<reference evidence="2 3" key="1">
    <citation type="submission" date="2024-03" db="EMBL/GenBank/DDBJ databases">
        <title>Mouse gut bacterial collection (mGBC) of GemPharmatech.</title>
        <authorList>
            <person name="He Y."/>
            <person name="Dong L."/>
            <person name="Wu D."/>
            <person name="Gao X."/>
            <person name="Lin Z."/>
        </authorList>
    </citation>
    <scope>NUCLEOTIDE SEQUENCE [LARGE SCALE GENOMIC DNA]</scope>
    <source>
        <strain evidence="2 3">54-13</strain>
    </source>
</reference>
<dbReference type="SUPFAM" id="SSF53335">
    <property type="entry name" value="S-adenosyl-L-methionine-dependent methyltransferases"/>
    <property type="match status" value="1"/>
</dbReference>
<dbReference type="PROSITE" id="PS50104">
    <property type="entry name" value="TIR"/>
    <property type="match status" value="1"/>
</dbReference>
<keyword evidence="3" id="KW-1185">Reference proteome</keyword>
<keyword evidence="2" id="KW-0489">Methyltransferase</keyword>
<evidence type="ECO:0000259" key="1">
    <source>
        <dbReference type="PROSITE" id="PS50104"/>
    </source>
</evidence>
<name>A0ABV4CX83_9BACT</name>
<dbReference type="PANTHER" id="PTHR43861">
    <property type="entry name" value="TRANS-ACONITATE 2-METHYLTRANSFERASE-RELATED"/>
    <property type="match status" value="1"/>
</dbReference>
<dbReference type="EMBL" id="JBCLPP010000016">
    <property type="protein sequence ID" value="MEY8245416.1"/>
    <property type="molecule type" value="Genomic_DNA"/>
</dbReference>
<keyword evidence="2" id="KW-0808">Transferase</keyword>
<evidence type="ECO:0000313" key="2">
    <source>
        <dbReference type="EMBL" id="MEY8245416.1"/>
    </source>
</evidence>
<dbReference type="GO" id="GO:0008168">
    <property type="term" value="F:methyltransferase activity"/>
    <property type="evidence" value="ECO:0007669"/>
    <property type="project" value="UniProtKB-KW"/>
</dbReference>